<feature type="region of interest" description="Disordered" evidence="2">
    <location>
        <begin position="100"/>
        <end position="131"/>
    </location>
</feature>
<dbReference type="SUPFAM" id="SSF52540">
    <property type="entry name" value="P-loop containing nucleoside triphosphate hydrolases"/>
    <property type="match status" value="1"/>
</dbReference>
<feature type="region of interest" description="Disordered" evidence="2">
    <location>
        <begin position="349"/>
        <end position="371"/>
    </location>
</feature>
<evidence type="ECO:0000259" key="3">
    <source>
        <dbReference type="PROSITE" id="PS50837"/>
    </source>
</evidence>
<reference evidence="6" key="1">
    <citation type="submission" date="2010-07" db="EMBL/GenBank/DDBJ databases">
        <title>The genome sequence of Gaeumannomyces graminis var. tritici strain R3-111a-1.</title>
        <authorList>
            <consortium name="The Broad Institute Genome Sequencing Platform"/>
            <person name="Ma L.-J."/>
            <person name="Dead R."/>
            <person name="Young S."/>
            <person name="Zeng Q."/>
            <person name="Koehrsen M."/>
            <person name="Alvarado L."/>
            <person name="Berlin A."/>
            <person name="Chapman S.B."/>
            <person name="Chen Z."/>
            <person name="Freedman E."/>
            <person name="Gellesch M."/>
            <person name="Goldberg J."/>
            <person name="Griggs A."/>
            <person name="Gujja S."/>
            <person name="Heilman E.R."/>
            <person name="Heiman D."/>
            <person name="Hepburn T."/>
            <person name="Howarth C."/>
            <person name="Jen D."/>
            <person name="Larson L."/>
            <person name="Mehta T."/>
            <person name="Neiman D."/>
            <person name="Pearson M."/>
            <person name="Roberts A."/>
            <person name="Saif S."/>
            <person name="Shea T."/>
            <person name="Shenoy N."/>
            <person name="Sisk P."/>
            <person name="Stolte C."/>
            <person name="Sykes S."/>
            <person name="Walk T."/>
            <person name="White J."/>
            <person name="Yandava C."/>
            <person name="Haas B."/>
            <person name="Nusbaum C."/>
            <person name="Birren B."/>
        </authorList>
    </citation>
    <scope>NUCLEOTIDE SEQUENCE [LARGE SCALE GENOMIC DNA]</scope>
    <source>
        <strain evidence="6">R3-111a-1</strain>
    </source>
</reference>
<dbReference type="Pfam" id="PF26082">
    <property type="entry name" value="zf-C2H2_AcuF"/>
    <property type="match status" value="1"/>
</dbReference>
<dbReference type="InterPro" id="IPR007111">
    <property type="entry name" value="NACHT_NTPase"/>
</dbReference>
<dbReference type="eggNOG" id="ENOG502SHRA">
    <property type="taxonomic scope" value="Eukaryota"/>
</dbReference>
<feature type="compositionally biased region" description="Polar residues" evidence="2">
    <location>
        <begin position="521"/>
        <end position="531"/>
    </location>
</feature>
<feature type="region of interest" description="Disordered" evidence="2">
    <location>
        <begin position="208"/>
        <end position="229"/>
    </location>
</feature>
<dbReference type="AlphaFoldDB" id="J3PAM5"/>
<protein>
    <recommendedName>
        <fullName evidence="3">NACHT domain-containing protein</fullName>
    </recommendedName>
</protein>
<feature type="compositionally biased region" description="Low complexity" evidence="2">
    <location>
        <begin position="634"/>
        <end position="647"/>
    </location>
</feature>
<dbReference type="VEuPathDB" id="FungiDB:GGTG_10550"/>
<dbReference type="InterPro" id="IPR056884">
    <property type="entry name" value="NPHP3-like_N"/>
</dbReference>
<dbReference type="Pfam" id="PF24883">
    <property type="entry name" value="NPHP3_N"/>
    <property type="match status" value="1"/>
</dbReference>
<organism evidence="4">
    <name type="scientific">Gaeumannomyces tritici (strain R3-111a-1)</name>
    <name type="common">Wheat and barley take-all root rot fungus</name>
    <name type="synonym">Gaeumannomyces graminis var. tritici</name>
    <dbReference type="NCBI Taxonomy" id="644352"/>
    <lineage>
        <taxon>Eukaryota</taxon>
        <taxon>Fungi</taxon>
        <taxon>Dikarya</taxon>
        <taxon>Ascomycota</taxon>
        <taxon>Pezizomycotina</taxon>
        <taxon>Sordariomycetes</taxon>
        <taxon>Sordariomycetidae</taxon>
        <taxon>Magnaporthales</taxon>
        <taxon>Magnaporthaceae</taxon>
        <taxon>Gaeumannomyces</taxon>
    </lineage>
</organism>
<reference evidence="4" key="2">
    <citation type="submission" date="2010-07" db="EMBL/GenBank/DDBJ databases">
        <authorList>
            <consortium name="The Broad Institute Genome Sequencing Platform"/>
            <consortium name="Broad Institute Genome Sequencing Center for Infectious Disease"/>
            <person name="Ma L.-J."/>
            <person name="Dead R."/>
            <person name="Young S."/>
            <person name="Zeng Q."/>
            <person name="Koehrsen M."/>
            <person name="Alvarado L."/>
            <person name="Berlin A."/>
            <person name="Chapman S.B."/>
            <person name="Chen Z."/>
            <person name="Freedman E."/>
            <person name="Gellesch M."/>
            <person name="Goldberg J."/>
            <person name="Griggs A."/>
            <person name="Gujja S."/>
            <person name="Heilman E.R."/>
            <person name="Heiman D."/>
            <person name="Hepburn T."/>
            <person name="Howarth C."/>
            <person name="Jen D."/>
            <person name="Larson L."/>
            <person name="Mehta T."/>
            <person name="Neiman D."/>
            <person name="Pearson M."/>
            <person name="Roberts A."/>
            <person name="Saif S."/>
            <person name="Shea T."/>
            <person name="Shenoy N."/>
            <person name="Sisk P."/>
            <person name="Stolte C."/>
            <person name="Sykes S."/>
            <person name="Walk T."/>
            <person name="White J."/>
            <person name="Yandava C."/>
            <person name="Haas B."/>
            <person name="Nusbaum C."/>
            <person name="Birren B."/>
        </authorList>
    </citation>
    <scope>NUCLEOTIDE SEQUENCE</scope>
    <source>
        <strain evidence="4">R3-111a-1</strain>
    </source>
</reference>
<dbReference type="InterPro" id="IPR058925">
    <property type="entry name" value="zf-C2H2_AcuF"/>
</dbReference>
<dbReference type="PANTHER" id="PTHR35391">
    <property type="entry name" value="C2H2-TYPE DOMAIN-CONTAINING PROTEIN-RELATED"/>
    <property type="match status" value="1"/>
</dbReference>
<keyword evidence="1" id="KW-0677">Repeat</keyword>
<sequence>MPAPTLSRVGFDIRRLFGEVDALDRQAGDAKHREWPRTQFAAESDRFELWAINMGLFVPGHGSLDYRIRDSATLKKTFASFMTDLVDSLDQVLQYCSGAFDDESPHDADNPDDSDGDWTLDVSPTAQTPAEADSDIDLLLDSVRDPIDRLYKLSTRIRSPSTRFASSKAQVYQKIDPESKRDFLKEAEPFDRDYVSSLFLQYHKDNATRDASINEPPPSPANLDPGSSPDDVVWEPIRSVLSVYRSGVSDGTESFLVDRLARANIRRRRQFAYWTHHREKLQLHTQSVAQHARVTTTSAMVALENLGLGSAGGLDSVLMPVASVTTATCLQIQMTQLAIWDDRSAVSQSEYAPSSHPGVEDVDFPPPPKRKQGEKNFECPYCFTLCPATSLSTKAWRAHLIRDLRPYVCTYEACRNPDQLYDTREDWIQHETTNHFAAWRCLEHDGLSFSSVEEYQAHLAACHGAGRHVGESSLVPPDRRCPICNFSAASELHKHIALHLERVALFSLPHVDGDDEGDGSEANSQSVNLPDNGSRDDECTNPFKWDLYDDDGSDITSQSGSLPDDLELIATLGLAYNIWMFIKVGRRIIYDMERVDHQPDLFAFLVIAEMLAPLVEMLAPLYDQIRRHATTTTTATAATSVGTSASAPSKPAPRHKQLLDMAEMCVRVARDLGGEPSLLKRTDMTARIRLCLTRLERELREAESLLHTGLLTCIYERPRIDANLRSFLDEYCKKEAAVTAPVFAQALPTGERIAAETRESVEAGEAHTTQKTTELKASLMEYISSVLRSPIEQKAEAWQDAQRGRLLRSLMVDDRSSQVRPPHAGTLEWIFNHGSHGYQHTMVAKHPTADFDSSSNPLSDVVRQPTDSETDGTESGKGVESASWNSFSDWLRSTEPRYWIVGNPGSGKTTLMKYLAQHEQTQSLLGIWSPGAIVVSHFFWLNGTQMERSIKGLLCSLLYQLLTKSEISLICILRKDPTIPVTEAAMDWSQQDLQSMLLDVMVNYPRSIAVFVDGLDEVLEADGLLKLMEVIDTLGKPLGLEGKVKLCLSARPYPSIVDRLSNCPHIPHLDVLNKADFRL</sequence>
<dbReference type="PANTHER" id="PTHR35391:SF7">
    <property type="entry name" value="C2H2-TYPE DOMAIN-CONTAINING PROTEIN"/>
    <property type="match status" value="1"/>
</dbReference>
<dbReference type="EnsemblFungi" id="EJT71291">
    <property type="protein sequence ID" value="EJT71291"/>
    <property type="gene ID" value="GGTG_10550"/>
</dbReference>
<keyword evidence="6" id="KW-1185">Reference proteome</keyword>
<dbReference type="GeneID" id="20351008"/>
<dbReference type="EMBL" id="GL385400">
    <property type="protein sequence ID" value="EJT71291.1"/>
    <property type="molecule type" value="Genomic_DNA"/>
</dbReference>
<reference evidence="5" key="5">
    <citation type="submission" date="2018-04" db="UniProtKB">
        <authorList>
            <consortium name="EnsemblFungi"/>
        </authorList>
    </citation>
    <scope>IDENTIFICATION</scope>
    <source>
        <strain evidence="5">R3-111a-1</strain>
    </source>
</reference>
<evidence type="ECO:0000313" key="5">
    <source>
        <dbReference type="EnsemblFungi" id="EJT71291"/>
    </source>
</evidence>
<dbReference type="PROSITE" id="PS50837">
    <property type="entry name" value="NACHT"/>
    <property type="match status" value="1"/>
</dbReference>
<name>J3PAM5_GAET3</name>
<reference evidence="5" key="4">
    <citation type="journal article" date="2015" name="G3 (Bethesda)">
        <title>Genome sequences of three phytopathogenic species of the Magnaporthaceae family of fungi.</title>
        <authorList>
            <person name="Okagaki L.H."/>
            <person name="Nunes C.C."/>
            <person name="Sailsbery J."/>
            <person name="Clay B."/>
            <person name="Brown D."/>
            <person name="John T."/>
            <person name="Oh Y."/>
            <person name="Young N."/>
            <person name="Fitzgerald M."/>
            <person name="Haas B.J."/>
            <person name="Zeng Q."/>
            <person name="Young S."/>
            <person name="Adiconis X."/>
            <person name="Fan L."/>
            <person name="Levin J.Z."/>
            <person name="Mitchell T.K."/>
            <person name="Okubara P.A."/>
            <person name="Farman M.L."/>
            <person name="Kohn L.M."/>
            <person name="Birren B."/>
            <person name="Ma L.-J."/>
            <person name="Dean R.A."/>
        </authorList>
    </citation>
    <scope>NUCLEOTIDE SEQUENCE</scope>
    <source>
        <strain evidence="5">R3-111a-1</strain>
    </source>
</reference>
<dbReference type="HOGENOM" id="CLU_286376_0_0_1"/>
<reference evidence="4" key="3">
    <citation type="submission" date="2010-09" db="EMBL/GenBank/DDBJ databases">
        <title>Annotation of Gaeumannomyces graminis var. tritici R3-111a-1.</title>
        <authorList>
            <consortium name="The Broad Institute Genome Sequencing Platform"/>
            <person name="Ma L.-J."/>
            <person name="Dead R."/>
            <person name="Young S.K."/>
            <person name="Zeng Q."/>
            <person name="Gargeya S."/>
            <person name="Fitzgerald M."/>
            <person name="Haas B."/>
            <person name="Abouelleil A."/>
            <person name="Alvarado L."/>
            <person name="Arachchi H.M."/>
            <person name="Berlin A."/>
            <person name="Brown A."/>
            <person name="Chapman S.B."/>
            <person name="Chen Z."/>
            <person name="Dunbar C."/>
            <person name="Freedman E."/>
            <person name="Gearin G."/>
            <person name="Gellesch M."/>
            <person name="Goldberg J."/>
            <person name="Griggs A."/>
            <person name="Gujja S."/>
            <person name="Heiman D."/>
            <person name="Howarth C."/>
            <person name="Larson L."/>
            <person name="Lui A."/>
            <person name="MacDonald P.J.P."/>
            <person name="Mehta T."/>
            <person name="Montmayeur A."/>
            <person name="Murphy C."/>
            <person name="Neiman D."/>
            <person name="Pearson M."/>
            <person name="Priest M."/>
            <person name="Roberts A."/>
            <person name="Saif S."/>
            <person name="Shea T."/>
            <person name="Shenoy N."/>
            <person name="Sisk P."/>
            <person name="Stolte C."/>
            <person name="Sykes S."/>
            <person name="Yandava C."/>
            <person name="Wortman J."/>
            <person name="Nusbaum C."/>
            <person name="Birren B."/>
        </authorList>
    </citation>
    <scope>NUCLEOTIDE SEQUENCE</scope>
    <source>
        <strain evidence="4">R3-111a-1</strain>
    </source>
</reference>
<feature type="domain" description="NACHT" evidence="3">
    <location>
        <begin position="896"/>
        <end position="1052"/>
    </location>
</feature>
<evidence type="ECO:0000313" key="4">
    <source>
        <dbReference type="EMBL" id="EJT71291.1"/>
    </source>
</evidence>
<feature type="region of interest" description="Disordered" evidence="2">
    <location>
        <begin position="514"/>
        <end position="537"/>
    </location>
</feature>
<feature type="region of interest" description="Disordered" evidence="2">
    <location>
        <begin position="847"/>
        <end position="881"/>
    </location>
</feature>
<dbReference type="STRING" id="644352.J3PAM5"/>
<proteinExistence type="predicted"/>
<dbReference type="InterPro" id="IPR027417">
    <property type="entry name" value="P-loop_NTPase"/>
</dbReference>
<evidence type="ECO:0000313" key="6">
    <source>
        <dbReference type="Proteomes" id="UP000006039"/>
    </source>
</evidence>
<gene>
    <name evidence="5" type="primary">20351008</name>
    <name evidence="4" type="ORF">GGTG_10550</name>
</gene>
<dbReference type="Gene3D" id="3.40.50.300">
    <property type="entry name" value="P-loop containing nucleotide triphosphate hydrolases"/>
    <property type="match status" value="1"/>
</dbReference>
<accession>J3PAM5</accession>
<dbReference type="Proteomes" id="UP000006039">
    <property type="component" value="Unassembled WGS sequence"/>
</dbReference>
<dbReference type="RefSeq" id="XP_009226688.1">
    <property type="nucleotide sequence ID" value="XM_009228424.1"/>
</dbReference>
<feature type="region of interest" description="Disordered" evidence="2">
    <location>
        <begin position="634"/>
        <end position="653"/>
    </location>
</feature>
<evidence type="ECO:0000256" key="2">
    <source>
        <dbReference type="SAM" id="MobiDB-lite"/>
    </source>
</evidence>
<dbReference type="OrthoDB" id="20872at2759"/>
<evidence type="ECO:0000256" key="1">
    <source>
        <dbReference type="ARBA" id="ARBA00022737"/>
    </source>
</evidence>